<dbReference type="PANTHER" id="PTHR44924">
    <property type="entry name" value="DNAJ SUBFAMILY A MEMBER 2"/>
    <property type="match status" value="1"/>
</dbReference>
<dbReference type="InterPro" id="IPR036869">
    <property type="entry name" value="J_dom_sf"/>
</dbReference>
<dbReference type="Pfam" id="PF00226">
    <property type="entry name" value="DnaJ"/>
    <property type="match status" value="1"/>
</dbReference>
<gene>
    <name evidence="3" type="ORF">CROQUDRAFT_721847</name>
</gene>
<dbReference type="OrthoDB" id="552049at2759"/>
<feature type="region of interest" description="Disordered" evidence="1">
    <location>
        <begin position="452"/>
        <end position="481"/>
    </location>
</feature>
<feature type="compositionally biased region" description="Low complexity" evidence="1">
    <location>
        <begin position="215"/>
        <end position="235"/>
    </location>
</feature>
<dbReference type="AlphaFoldDB" id="A0A9P6TDB3"/>
<evidence type="ECO:0000313" key="3">
    <source>
        <dbReference type="EMBL" id="KAG0148266.1"/>
    </source>
</evidence>
<feature type="region of interest" description="Disordered" evidence="1">
    <location>
        <begin position="195"/>
        <end position="250"/>
    </location>
</feature>
<proteinExistence type="predicted"/>
<feature type="compositionally biased region" description="Basic and acidic residues" evidence="1">
    <location>
        <begin position="236"/>
        <end position="250"/>
    </location>
</feature>
<dbReference type="SMART" id="SM00271">
    <property type="entry name" value="DnaJ"/>
    <property type="match status" value="1"/>
</dbReference>
<evidence type="ECO:0000256" key="1">
    <source>
        <dbReference type="SAM" id="MobiDB-lite"/>
    </source>
</evidence>
<dbReference type="SUPFAM" id="SSF46565">
    <property type="entry name" value="Chaperone J-domain"/>
    <property type="match status" value="1"/>
</dbReference>
<protein>
    <recommendedName>
        <fullName evidence="2">J domain-containing protein</fullName>
    </recommendedName>
</protein>
<feature type="region of interest" description="Disordered" evidence="1">
    <location>
        <begin position="53"/>
        <end position="84"/>
    </location>
</feature>
<dbReference type="PRINTS" id="PR00625">
    <property type="entry name" value="JDOMAIN"/>
</dbReference>
<reference evidence="3" key="1">
    <citation type="submission" date="2013-11" db="EMBL/GenBank/DDBJ databases">
        <title>Genome sequence of the fusiform rust pathogen reveals effectors for host alternation and coevolution with pine.</title>
        <authorList>
            <consortium name="DOE Joint Genome Institute"/>
            <person name="Smith K."/>
            <person name="Pendleton A."/>
            <person name="Kubisiak T."/>
            <person name="Anderson C."/>
            <person name="Salamov A."/>
            <person name="Aerts A."/>
            <person name="Riley R."/>
            <person name="Clum A."/>
            <person name="Lindquist E."/>
            <person name="Ence D."/>
            <person name="Campbell M."/>
            <person name="Kronenberg Z."/>
            <person name="Feau N."/>
            <person name="Dhillon B."/>
            <person name="Hamelin R."/>
            <person name="Burleigh J."/>
            <person name="Smith J."/>
            <person name="Yandell M."/>
            <person name="Nelson C."/>
            <person name="Grigoriev I."/>
            <person name="Davis J."/>
        </authorList>
    </citation>
    <scope>NUCLEOTIDE SEQUENCE</scope>
    <source>
        <strain evidence="3">G11</strain>
    </source>
</reference>
<dbReference type="Pfam" id="PF14308">
    <property type="entry name" value="DnaJ-X"/>
    <property type="match status" value="1"/>
</dbReference>
<dbReference type="PROSITE" id="PS00636">
    <property type="entry name" value="DNAJ_1"/>
    <property type="match status" value="1"/>
</dbReference>
<dbReference type="InterPro" id="IPR001623">
    <property type="entry name" value="DnaJ_domain"/>
</dbReference>
<accession>A0A9P6TDB3</accession>
<name>A0A9P6TDB3_9BASI</name>
<dbReference type="Gene3D" id="1.10.287.110">
    <property type="entry name" value="DnaJ domain"/>
    <property type="match status" value="1"/>
</dbReference>
<organism evidence="3 4">
    <name type="scientific">Cronartium quercuum f. sp. fusiforme G11</name>
    <dbReference type="NCBI Taxonomy" id="708437"/>
    <lineage>
        <taxon>Eukaryota</taxon>
        <taxon>Fungi</taxon>
        <taxon>Dikarya</taxon>
        <taxon>Basidiomycota</taxon>
        <taxon>Pucciniomycotina</taxon>
        <taxon>Pucciniomycetes</taxon>
        <taxon>Pucciniales</taxon>
        <taxon>Coleosporiaceae</taxon>
        <taxon>Cronartium</taxon>
    </lineage>
</organism>
<evidence type="ECO:0000259" key="2">
    <source>
        <dbReference type="PROSITE" id="PS50076"/>
    </source>
</evidence>
<comment type="caution">
    <text evidence="3">The sequence shown here is derived from an EMBL/GenBank/DDBJ whole genome shotgun (WGS) entry which is preliminary data.</text>
</comment>
<dbReference type="PANTHER" id="PTHR44924:SF1">
    <property type="entry name" value="DNAJ SUBFAMILY A MEMBER 2"/>
    <property type="match status" value="1"/>
</dbReference>
<dbReference type="PROSITE" id="PS50076">
    <property type="entry name" value="DNAJ_2"/>
    <property type="match status" value="1"/>
</dbReference>
<feature type="domain" description="J" evidence="2">
    <location>
        <begin position="89"/>
        <end position="154"/>
    </location>
</feature>
<sequence length="481" mass="52992">MSPTIISSRIREPYVSTICAHCKATLEYLPPPSDPNTTSTYLIQCAQCSKQFSPPGHSTTSNSSKPSTAPNAKKSGRRIGTDERPLETEYYEVLGVSTQATASEIKSAYRRLALRMHPDKNPDDPTAEEKFKTLALAYNTLCDPELRKKYNEFGKQKDLEEGFVDPEAVFSTLFGGEKFRDIVGTISLGQEMKTALQKESDENEEIEGPNNQLMSKSNPAPKPSPSTTKSTLTPEQKAKKEAIAQKESAERARVREARVAHLADVLTRKLCLYTEQADQELDPQLIESVKMIWKIEQEMLAEESFGPELLRTVGQTYVAKARRYLSATSTGAWGGVGLVGGWIHSAKSTAHVFSETVAAVRAAYDVKAVFDEIAKAEAEGGPGISEERKAELEEEAARKGLRALFKGAKLEIESVIREVCDRILEDPKLPREKARKRAIALEIIGTIYESTKSKEGEDPLGLESGYVKIDKKKASPSTAKS</sequence>
<dbReference type="Proteomes" id="UP000886653">
    <property type="component" value="Unassembled WGS sequence"/>
</dbReference>
<dbReference type="CDD" id="cd06257">
    <property type="entry name" value="DnaJ"/>
    <property type="match status" value="1"/>
</dbReference>
<dbReference type="EMBL" id="MU167239">
    <property type="protein sequence ID" value="KAG0148266.1"/>
    <property type="molecule type" value="Genomic_DNA"/>
</dbReference>
<dbReference type="InterPro" id="IPR018253">
    <property type="entry name" value="DnaJ_domain_CS"/>
</dbReference>
<evidence type="ECO:0000313" key="4">
    <source>
        <dbReference type="Proteomes" id="UP000886653"/>
    </source>
</evidence>
<dbReference type="InterPro" id="IPR026894">
    <property type="entry name" value="DnaJ_X"/>
</dbReference>
<feature type="compositionally biased region" description="Polar residues" evidence="1">
    <location>
        <begin position="53"/>
        <end position="70"/>
    </location>
</feature>
<keyword evidence="4" id="KW-1185">Reference proteome</keyword>